<dbReference type="PANTHER" id="PTHR38479:SF2">
    <property type="entry name" value="WINGED HELIX DNA-BINDING DOMAIN-CONTAINING PROTEIN"/>
    <property type="match status" value="1"/>
</dbReference>
<dbReference type="PANTHER" id="PTHR38479">
    <property type="entry name" value="LMO0824 PROTEIN"/>
    <property type="match status" value="1"/>
</dbReference>
<gene>
    <name evidence="2" type="ORF">NZH93_31655</name>
</gene>
<evidence type="ECO:0000256" key="1">
    <source>
        <dbReference type="SAM" id="MobiDB-lite"/>
    </source>
</evidence>
<proteinExistence type="predicted"/>
<comment type="caution">
    <text evidence="2">The sequence shown here is derived from an EMBL/GenBank/DDBJ whole genome shotgun (WGS) entry which is preliminary data.</text>
</comment>
<organism evidence="2 3">
    <name type="scientific">Umezawaea endophytica</name>
    <dbReference type="NCBI Taxonomy" id="1654476"/>
    <lineage>
        <taxon>Bacteria</taxon>
        <taxon>Bacillati</taxon>
        <taxon>Actinomycetota</taxon>
        <taxon>Actinomycetes</taxon>
        <taxon>Pseudonocardiales</taxon>
        <taxon>Pseudonocardiaceae</taxon>
        <taxon>Umezawaea</taxon>
    </lineage>
</organism>
<dbReference type="InterPro" id="IPR009351">
    <property type="entry name" value="AlkZ-like"/>
</dbReference>
<keyword evidence="2" id="KW-0238">DNA-binding</keyword>
<feature type="region of interest" description="Disordered" evidence="1">
    <location>
        <begin position="57"/>
        <end position="108"/>
    </location>
</feature>
<reference evidence="2" key="1">
    <citation type="submission" date="2022-08" db="EMBL/GenBank/DDBJ databases">
        <authorList>
            <person name="Tistechok S."/>
            <person name="Samborskyy M."/>
            <person name="Roman I."/>
        </authorList>
    </citation>
    <scope>NUCLEOTIDE SEQUENCE</scope>
    <source>
        <strain evidence="2">DSM 103496</strain>
    </source>
</reference>
<dbReference type="Proteomes" id="UP001141259">
    <property type="component" value="Unassembled WGS sequence"/>
</dbReference>
<evidence type="ECO:0000313" key="2">
    <source>
        <dbReference type="EMBL" id="MCS7481434.1"/>
    </source>
</evidence>
<dbReference type="Pfam" id="PF06224">
    <property type="entry name" value="AlkZ-like"/>
    <property type="match status" value="1"/>
</dbReference>
<name>A0A9X2VSQ3_9PSEU</name>
<protein>
    <submittedName>
        <fullName evidence="2">Winged helix DNA-binding domain-containing protein</fullName>
    </submittedName>
</protein>
<dbReference type="EMBL" id="JANYMP010000018">
    <property type="protein sequence ID" value="MCS7481434.1"/>
    <property type="molecule type" value="Genomic_DNA"/>
</dbReference>
<evidence type="ECO:0000313" key="3">
    <source>
        <dbReference type="Proteomes" id="UP001141259"/>
    </source>
</evidence>
<dbReference type="RefSeq" id="WP_259626926.1">
    <property type="nucleotide sequence ID" value="NZ_JANYMP010000018.1"/>
</dbReference>
<sequence length="408" mass="43087">MESTRAEVLAHRAAAQDLHGGAELAALDVLTLGFVDSPPKTGGAGLAVRVGPEFSWSDADESRAARSRPGRPGRAGPGSDESTLGSPEMDSPGPGRSGLGGVVADGPGSAEADAGRLVRVLSLRGAPHLHRAADLPVLRRELRPRAPRQWAAWIGGFDAPDPGGLDLLVELLHREFPGDRATKGELSAVVSPLLPADWTPWCEPCGAHHVMDGLFRLGTLLAGIELDHVGARLVFRKPVGPVPVVEPEGEPTLLRAYARLVGPFAKADAEKWLGAGPPSEWPSGLRSVVVDGRKLLAVEAVAAAPPPPAGLLLFPRDPYLLGPRWLVAPDAAVAKRVWRAVGSPGALVVHGEVVGDWRYTFSGRTVTFHVRGWKRIRGEARKALGDQAELLAAVWGGQALEPNVVEWS</sequence>
<accession>A0A9X2VSQ3</accession>
<dbReference type="AlphaFoldDB" id="A0A9X2VSQ3"/>
<dbReference type="GO" id="GO:0003677">
    <property type="term" value="F:DNA binding"/>
    <property type="evidence" value="ECO:0007669"/>
    <property type="project" value="UniProtKB-KW"/>
</dbReference>
<keyword evidence="3" id="KW-1185">Reference proteome</keyword>